<keyword evidence="6" id="KW-0472">Membrane</keyword>
<evidence type="ECO:0000256" key="5">
    <source>
        <dbReference type="ARBA" id="ARBA00022989"/>
    </source>
</evidence>
<dbReference type="PANTHER" id="PTHR10868:SF1">
    <property type="entry name" value="SIGMA NON-OPIOID INTRACELLULAR RECEPTOR 1"/>
    <property type="match status" value="1"/>
</dbReference>
<evidence type="ECO:0000313" key="10">
    <source>
        <dbReference type="Proteomes" id="UP000770015"/>
    </source>
</evidence>
<dbReference type="PANTHER" id="PTHR10868">
    <property type="entry name" value="SIGMA 1-TYPE OPIOID RECEPTOR-RELATED"/>
    <property type="match status" value="1"/>
</dbReference>
<dbReference type="InterPro" id="IPR006716">
    <property type="entry name" value="ERG2_sigma1_rcpt-like"/>
</dbReference>
<dbReference type="EMBL" id="JAGSXJ010000003">
    <property type="protein sequence ID" value="KAH6693480.1"/>
    <property type="molecule type" value="Genomic_DNA"/>
</dbReference>
<name>A0A9P8VIL9_9PEZI</name>
<proteinExistence type="inferred from homology"/>
<keyword evidence="10" id="KW-1185">Reference proteome</keyword>
<dbReference type="Proteomes" id="UP000770015">
    <property type="component" value="Unassembled WGS sequence"/>
</dbReference>
<dbReference type="Pfam" id="PF04622">
    <property type="entry name" value="ERG2_Sigma1R"/>
    <property type="match status" value="1"/>
</dbReference>
<comment type="function">
    <text evidence="8">Catalyzes the reaction which results in unsaturation at C-7 in the B ring of sterols.</text>
</comment>
<comment type="subcellular location">
    <subcellularLocation>
        <location evidence="1">Endoplasmic reticulum membrane</location>
    </subcellularLocation>
</comment>
<dbReference type="AlphaFoldDB" id="A0A9P8VIL9"/>
<evidence type="ECO:0000256" key="8">
    <source>
        <dbReference type="RuleBase" id="RU368083"/>
    </source>
</evidence>
<evidence type="ECO:0000256" key="3">
    <source>
        <dbReference type="ARBA" id="ARBA00022692"/>
    </source>
</evidence>
<dbReference type="GO" id="GO:0006696">
    <property type="term" value="P:ergosterol biosynthetic process"/>
    <property type="evidence" value="ECO:0007669"/>
    <property type="project" value="TreeGrafter"/>
</dbReference>
<keyword evidence="3" id="KW-0812">Transmembrane</keyword>
<evidence type="ECO:0000256" key="2">
    <source>
        <dbReference type="ARBA" id="ARBA00007141"/>
    </source>
</evidence>
<keyword evidence="4" id="KW-0256">Endoplasmic reticulum</keyword>
<dbReference type="GO" id="GO:0005789">
    <property type="term" value="C:endoplasmic reticulum membrane"/>
    <property type="evidence" value="ECO:0007669"/>
    <property type="project" value="UniProtKB-SubCell"/>
</dbReference>
<comment type="similarity">
    <text evidence="2 8">Belongs to the ERG2 family.</text>
</comment>
<dbReference type="OrthoDB" id="347124at2759"/>
<organism evidence="9 10">
    <name type="scientific">Plectosphaerella plurivora</name>
    <dbReference type="NCBI Taxonomy" id="936078"/>
    <lineage>
        <taxon>Eukaryota</taxon>
        <taxon>Fungi</taxon>
        <taxon>Dikarya</taxon>
        <taxon>Ascomycota</taxon>
        <taxon>Pezizomycotina</taxon>
        <taxon>Sordariomycetes</taxon>
        <taxon>Hypocreomycetidae</taxon>
        <taxon>Glomerellales</taxon>
        <taxon>Plectosphaerellaceae</taxon>
        <taxon>Plectosphaerella</taxon>
    </lineage>
</organism>
<comment type="caution">
    <text evidence="9">The sequence shown here is derived from an EMBL/GenBank/DDBJ whole genome shotgun (WGS) entry which is preliminary data.</text>
</comment>
<evidence type="ECO:0000256" key="6">
    <source>
        <dbReference type="ARBA" id="ARBA00023136"/>
    </source>
</evidence>
<reference evidence="9" key="1">
    <citation type="journal article" date="2021" name="Nat. Commun.">
        <title>Genetic determinants of endophytism in the Arabidopsis root mycobiome.</title>
        <authorList>
            <person name="Mesny F."/>
            <person name="Miyauchi S."/>
            <person name="Thiergart T."/>
            <person name="Pickel B."/>
            <person name="Atanasova L."/>
            <person name="Karlsson M."/>
            <person name="Huettel B."/>
            <person name="Barry K.W."/>
            <person name="Haridas S."/>
            <person name="Chen C."/>
            <person name="Bauer D."/>
            <person name="Andreopoulos W."/>
            <person name="Pangilinan J."/>
            <person name="LaButti K."/>
            <person name="Riley R."/>
            <person name="Lipzen A."/>
            <person name="Clum A."/>
            <person name="Drula E."/>
            <person name="Henrissat B."/>
            <person name="Kohler A."/>
            <person name="Grigoriev I.V."/>
            <person name="Martin F.M."/>
            <person name="Hacquard S."/>
        </authorList>
    </citation>
    <scope>NUCLEOTIDE SEQUENCE</scope>
    <source>
        <strain evidence="9">MPI-SDFR-AT-0117</strain>
    </source>
</reference>
<comment type="pathway">
    <text evidence="7 8">Steroid metabolism; ergosterol biosynthesis.</text>
</comment>
<dbReference type="EC" id="5.-.-.-" evidence="8"/>
<evidence type="ECO:0000256" key="7">
    <source>
        <dbReference type="ARBA" id="ARBA00029435"/>
    </source>
</evidence>
<keyword evidence="9" id="KW-0675">Receptor</keyword>
<keyword evidence="5" id="KW-1133">Transmembrane helix</keyword>
<gene>
    <name evidence="9" type="ORF">F5X68DRAFT_258431</name>
</gene>
<sequence length="212" mass="24162">MLPLRLIIGGILLPFLYILNRNVDKFFIFDQNHLHDLAKRSIAKHGNDTRAIVNYIVTELHSLHPSHVNLDEEWMFNNAGGCMGGMYIIHASLTEYIIIFGTAVGTEGHSGRHPVDNYFHILTGTQLAYNPGEFEPEVYPPGSQHYLPRGKVQQYKMPGACFALEYSRGWIPPMLFFGFADFFTSTLDFPSLWVNVRVTAREMIGNLIRFKV</sequence>
<accession>A0A9P8VIL9</accession>
<protein>
    <recommendedName>
        <fullName evidence="8">C-8 sterol isomerase</fullName>
        <ecNumber evidence="8">5.-.-.-</ecNumber>
    </recommendedName>
    <alternativeName>
        <fullName evidence="8">Delta-8--delta-7 sterol isomerase</fullName>
    </alternativeName>
</protein>
<evidence type="ECO:0000256" key="4">
    <source>
        <dbReference type="ARBA" id="ARBA00022824"/>
    </source>
</evidence>
<evidence type="ECO:0000313" key="9">
    <source>
        <dbReference type="EMBL" id="KAH6693480.1"/>
    </source>
</evidence>
<evidence type="ECO:0000256" key="1">
    <source>
        <dbReference type="ARBA" id="ARBA00004586"/>
    </source>
</evidence>